<evidence type="ECO:0000256" key="5">
    <source>
        <dbReference type="ARBA" id="ARBA00023244"/>
    </source>
</evidence>
<dbReference type="InterPro" id="IPR003754">
    <property type="entry name" value="4pyrrol_synth_uPrphyn_synth"/>
</dbReference>
<dbReference type="PANTHER" id="PTHR45790">
    <property type="entry name" value="SIROHEME SYNTHASE-RELATED"/>
    <property type="match status" value="1"/>
</dbReference>
<dbReference type="Gene3D" id="3.30.950.10">
    <property type="entry name" value="Methyltransferase, Cobalt-precorrin-4 Transmethylase, Domain 2"/>
    <property type="match status" value="1"/>
</dbReference>
<sequence>MTGTIYLVGAGPGDWRLLTLRGKELLERADTVVTDHLADERLLDFAPPQAERIYVGKTAGHHTLRQEEINDLLIAKAREGRTVVRLKGGDPFVFGRGGEEGAALSQAGIPFEVVPGISSAIAVPAYAGIPVTERGMASSFSVITGHEDPKKNGSAIDWEKLATGTDTLVFVMGVRNLPDITARLISCGRSADTPAAIIRWGTRSDQTTIVTTLGSAAYEAARQGITPPAIFLVGDVVRCRGRLRWFDKRPLFGLTVGITRTRRQASALSARLEELGASCIEIPTIRLEDPSDHYATLDQAIYHLTSYDWLLFTSSNGVHRFFRRLREFKEDSRALGNLRLGVIGSATAEALRSYGLRADVVPPEYRAESLADSLLPHISPSSRVLLVRAEQARNVLPDHLRGAGARVTIAPAYRTVPASENRERLVSLLEEHALDLITCTSSSTVTSLLDLLGDRRDLLEPVPLACIGPVTAATCTREGLTPALTASTYTIEGLTQNILDWRRHHHEI</sequence>
<dbReference type="InterPro" id="IPR000878">
    <property type="entry name" value="4pyrrol_Mease"/>
</dbReference>
<keyword evidence="10" id="KW-1185">Reference proteome</keyword>
<name>A0ABW7DNC7_9FIRM</name>
<dbReference type="CDD" id="cd06578">
    <property type="entry name" value="HemD"/>
    <property type="match status" value="1"/>
</dbReference>
<evidence type="ECO:0000256" key="4">
    <source>
        <dbReference type="ARBA" id="ARBA00022691"/>
    </source>
</evidence>
<dbReference type="PROSITE" id="PS00839">
    <property type="entry name" value="SUMT_1"/>
    <property type="match status" value="1"/>
</dbReference>
<reference evidence="9 10" key="1">
    <citation type="submission" date="2024-10" db="EMBL/GenBank/DDBJ databases">
        <authorList>
            <person name="Sang B.-I."/>
            <person name="Prabhaharan D."/>
        </authorList>
    </citation>
    <scope>NUCLEOTIDE SEQUENCE [LARGE SCALE GENOMIC DNA]</scope>
    <source>
        <strain evidence="9 10">MH</strain>
    </source>
</reference>
<feature type="domain" description="Tetrapyrrole biosynthesis uroporphyrinogen III synthase" evidence="8">
    <location>
        <begin position="267"/>
        <end position="496"/>
    </location>
</feature>
<evidence type="ECO:0000256" key="3">
    <source>
        <dbReference type="ARBA" id="ARBA00022679"/>
    </source>
</evidence>
<feature type="domain" description="Tetrapyrrole methylase" evidence="7">
    <location>
        <begin position="4"/>
        <end position="216"/>
    </location>
</feature>
<evidence type="ECO:0000313" key="10">
    <source>
        <dbReference type="Proteomes" id="UP001605989"/>
    </source>
</evidence>
<dbReference type="NCBIfam" id="NF004790">
    <property type="entry name" value="PRK06136.1"/>
    <property type="match status" value="1"/>
</dbReference>
<dbReference type="GO" id="GO:0032259">
    <property type="term" value="P:methylation"/>
    <property type="evidence" value="ECO:0007669"/>
    <property type="project" value="UniProtKB-KW"/>
</dbReference>
<dbReference type="InterPro" id="IPR006366">
    <property type="entry name" value="CobA/CysG_C"/>
</dbReference>
<dbReference type="NCBIfam" id="TIGR01469">
    <property type="entry name" value="cobA_cysG_Cterm"/>
    <property type="match status" value="1"/>
</dbReference>
<comment type="similarity">
    <text evidence="6">Belongs to the precorrin methyltransferase family.</text>
</comment>
<evidence type="ECO:0000256" key="2">
    <source>
        <dbReference type="ARBA" id="ARBA00022603"/>
    </source>
</evidence>
<dbReference type="InterPro" id="IPR035996">
    <property type="entry name" value="4pyrrol_Methylase_sf"/>
</dbReference>
<dbReference type="InterPro" id="IPR050161">
    <property type="entry name" value="Siro_Cobalamin_biosynth"/>
</dbReference>
<evidence type="ECO:0000259" key="7">
    <source>
        <dbReference type="Pfam" id="PF00590"/>
    </source>
</evidence>
<dbReference type="SUPFAM" id="SSF53790">
    <property type="entry name" value="Tetrapyrrole methylase"/>
    <property type="match status" value="1"/>
</dbReference>
<evidence type="ECO:0000313" key="9">
    <source>
        <dbReference type="EMBL" id="MFG6272831.1"/>
    </source>
</evidence>
<keyword evidence="5" id="KW-0627">Porphyrin biosynthesis</keyword>
<dbReference type="Gene3D" id="3.40.1010.10">
    <property type="entry name" value="Cobalt-precorrin-4 Transmethylase, Domain 1"/>
    <property type="match status" value="1"/>
</dbReference>
<proteinExistence type="inferred from homology"/>
<dbReference type="Proteomes" id="UP001605989">
    <property type="component" value="Unassembled WGS sequence"/>
</dbReference>
<keyword evidence="3 6" id="KW-0808">Transferase</keyword>
<evidence type="ECO:0000256" key="6">
    <source>
        <dbReference type="RuleBase" id="RU003960"/>
    </source>
</evidence>
<dbReference type="Gene3D" id="3.40.50.10090">
    <property type="match status" value="2"/>
</dbReference>
<comment type="caution">
    <text evidence="9">The sequence shown here is derived from an EMBL/GenBank/DDBJ whole genome shotgun (WGS) entry which is preliminary data.</text>
</comment>
<dbReference type="CDD" id="cd11642">
    <property type="entry name" value="SUMT"/>
    <property type="match status" value="1"/>
</dbReference>
<dbReference type="RefSeq" id="WP_113855376.1">
    <property type="nucleotide sequence ID" value="NZ_CP011940.1"/>
</dbReference>
<dbReference type="InterPro" id="IPR003043">
    <property type="entry name" value="Uropor_MeTrfase_CS"/>
</dbReference>
<accession>A0ABW7DNC7</accession>
<keyword evidence="4" id="KW-0949">S-adenosyl-L-methionine</keyword>
<organism evidence="9 10">
    <name type="scientific">Megasphaera hexanoica</name>
    <dbReference type="NCBI Taxonomy" id="1675036"/>
    <lineage>
        <taxon>Bacteria</taxon>
        <taxon>Bacillati</taxon>
        <taxon>Bacillota</taxon>
        <taxon>Negativicutes</taxon>
        <taxon>Veillonellales</taxon>
        <taxon>Veillonellaceae</taxon>
        <taxon>Megasphaera</taxon>
    </lineage>
</organism>
<dbReference type="InterPro" id="IPR036108">
    <property type="entry name" value="4pyrrol_syn_uPrphyn_synt_sf"/>
</dbReference>
<evidence type="ECO:0000259" key="8">
    <source>
        <dbReference type="Pfam" id="PF02602"/>
    </source>
</evidence>
<keyword evidence="2 6" id="KW-0489">Methyltransferase</keyword>
<evidence type="ECO:0000256" key="1">
    <source>
        <dbReference type="ARBA" id="ARBA00012162"/>
    </source>
</evidence>
<dbReference type="PROSITE" id="PS00840">
    <property type="entry name" value="SUMT_2"/>
    <property type="match status" value="1"/>
</dbReference>
<dbReference type="GO" id="GO:0004851">
    <property type="term" value="F:uroporphyrin-III C-methyltransferase activity"/>
    <property type="evidence" value="ECO:0007669"/>
    <property type="project" value="UniProtKB-EC"/>
</dbReference>
<dbReference type="InterPro" id="IPR014777">
    <property type="entry name" value="4pyrrole_Mease_sub1"/>
</dbReference>
<dbReference type="Pfam" id="PF00590">
    <property type="entry name" value="TP_methylase"/>
    <property type="match status" value="1"/>
</dbReference>
<protein>
    <recommendedName>
        <fullName evidence="1">uroporphyrinogen-III C-methyltransferase</fullName>
        <ecNumber evidence="1">2.1.1.107</ecNumber>
    </recommendedName>
</protein>
<dbReference type="EC" id="2.1.1.107" evidence="1"/>
<dbReference type="SUPFAM" id="SSF69618">
    <property type="entry name" value="HemD-like"/>
    <property type="match status" value="1"/>
</dbReference>
<dbReference type="InterPro" id="IPR014776">
    <property type="entry name" value="4pyrrole_Mease_sub2"/>
</dbReference>
<dbReference type="PANTHER" id="PTHR45790:SF3">
    <property type="entry name" value="S-ADENOSYL-L-METHIONINE-DEPENDENT UROPORPHYRINOGEN III METHYLTRANSFERASE, CHLOROPLASTIC"/>
    <property type="match status" value="1"/>
</dbReference>
<gene>
    <name evidence="9" type="primary">cobA</name>
    <name evidence="9" type="ORF">ACGTZG_06465</name>
</gene>
<dbReference type="Pfam" id="PF02602">
    <property type="entry name" value="HEM4"/>
    <property type="match status" value="1"/>
</dbReference>
<dbReference type="EMBL" id="JBIEKR010000005">
    <property type="protein sequence ID" value="MFG6272831.1"/>
    <property type="molecule type" value="Genomic_DNA"/>
</dbReference>